<name>A0A2N0QK34_9GLOM</name>
<protein>
    <submittedName>
        <fullName evidence="6">Acyl-CoA dehydrogenase/oxidase C-terminal</fullName>
    </submittedName>
</protein>
<dbReference type="Gene3D" id="1.20.140.10">
    <property type="entry name" value="Butyryl-CoA Dehydrogenase, subunit A, domain 3"/>
    <property type="match status" value="2"/>
</dbReference>
<dbReference type="SUPFAM" id="SSF47203">
    <property type="entry name" value="Acyl-CoA dehydrogenase C-terminal domain-like"/>
    <property type="match status" value="1"/>
</dbReference>
<dbReference type="Proteomes" id="UP000232688">
    <property type="component" value="Unassembled WGS sequence"/>
</dbReference>
<dbReference type="SUPFAM" id="SSF56645">
    <property type="entry name" value="Acyl-CoA dehydrogenase NM domain-like"/>
    <property type="match status" value="1"/>
</dbReference>
<proteinExistence type="inferred from homology"/>
<keyword evidence="4" id="KW-0560">Oxidoreductase</keyword>
<dbReference type="InterPro" id="IPR036250">
    <property type="entry name" value="AcylCo_DH-like_C"/>
</dbReference>
<comment type="similarity">
    <text evidence="1">Belongs to the acyl-CoA dehydrogenase family.</text>
</comment>
<dbReference type="GO" id="GO:0016627">
    <property type="term" value="F:oxidoreductase activity, acting on the CH-CH group of donors"/>
    <property type="evidence" value="ECO:0007669"/>
    <property type="project" value="InterPro"/>
</dbReference>
<comment type="caution">
    <text evidence="6">The sequence shown here is derived from an EMBL/GenBank/DDBJ whole genome shotgun (WGS) entry which is preliminary data.</text>
</comment>
<dbReference type="InterPro" id="IPR009075">
    <property type="entry name" value="AcylCo_DH/oxidase_C"/>
</dbReference>
<dbReference type="AlphaFoldDB" id="A0A2N0QK34"/>
<evidence type="ECO:0000259" key="5">
    <source>
        <dbReference type="Pfam" id="PF00441"/>
    </source>
</evidence>
<dbReference type="PANTHER" id="PTHR43292">
    <property type="entry name" value="ACYL-COA DEHYDROGENASE"/>
    <property type="match status" value="1"/>
</dbReference>
<dbReference type="Gene3D" id="2.40.110.10">
    <property type="entry name" value="Butyryl-CoA Dehydrogenase, subunit A, domain 2"/>
    <property type="match status" value="1"/>
</dbReference>
<evidence type="ECO:0000256" key="1">
    <source>
        <dbReference type="ARBA" id="ARBA00009347"/>
    </source>
</evidence>
<dbReference type="EMBL" id="LLXH01007695">
    <property type="protein sequence ID" value="PKC51410.1"/>
    <property type="molecule type" value="Genomic_DNA"/>
</dbReference>
<sequence length="183" mass="20544">MFIVPNDAPGLTMTRQYTWGDHTTNEVFFDNVRVPKDYLIGQINEGWKILTTALDFERVMMGEVAVPRRAYDDTLKFAAKTVLDGELLIDRPEAASKLDEGVDLSADASMMKVYATELYTKVADNGTQIMESFGQLNWRNTDAPAEGTVEHLYRLAPFHRFGGGTNEVQRNIVAQRGLGLPRK</sequence>
<dbReference type="Pfam" id="PF00441">
    <property type="entry name" value="Acyl-CoA_dh_1"/>
    <property type="match status" value="1"/>
</dbReference>
<dbReference type="InterPro" id="IPR052161">
    <property type="entry name" value="Mycobact_Acyl-CoA_DH"/>
</dbReference>
<evidence type="ECO:0000313" key="6">
    <source>
        <dbReference type="EMBL" id="PKC51410.1"/>
    </source>
</evidence>
<dbReference type="GO" id="GO:0005886">
    <property type="term" value="C:plasma membrane"/>
    <property type="evidence" value="ECO:0007669"/>
    <property type="project" value="TreeGrafter"/>
</dbReference>
<feature type="domain" description="Acyl-CoA dehydrogenase/oxidase C-terminal" evidence="5">
    <location>
        <begin position="93"/>
        <end position="177"/>
    </location>
</feature>
<evidence type="ECO:0000256" key="2">
    <source>
        <dbReference type="ARBA" id="ARBA00022630"/>
    </source>
</evidence>
<reference evidence="6 7" key="1">
    <citation type="submission" date="2017-10" db="EMBL/GenBank/DDBJ databases">
        <title>Extensive intraspecific genome diversity in a model arbuscular mycorrhizal fungus.</title>
        <authorList>
            <person name="Chen E.C.H."/>
            <person name="Morin E."/>
            <person name="Baudet D."/>
            <person name="Noel J."/>
            <person name="Ndikumana S."/>
            <person name="Charron P."/>
            <person name="St-Onge C."/>
            <person name="Giorgi J."/>
            <person name="Grigoriev I.V."/>
            <person name="Roux C."/>
            <person name="Martin F.M."/>
            <person name="Corradi N."/>
        </authorList>
    </citation>
    <scope>NUCLEOTIDE SEQUENCE [LARGE SCALE GENOMIC DNA]</scope>
    <source>
        <strain evidence="6 7">A1</strain>
    </source>
</reference>
<reference evidence="6 7" key="2">
    <citation type="submission" date="2017-10" db="EMBL/GenBank/DDBJ databases">
        <title>Genome analyses suggest a sexual origin of heterokaryosis in a supposedly ancient asexual fungus.</title>
        <authorList>
            <person name="Corradi N."/>
            <person name="Sedzielewska K."/>
            <person name="Noel J."/>
            <person name="Charron P."/>
            <person name="Farinelli L."/>
            <person name="Marton T."/>
            <person name="Kruger M."/>
            <person name="Pelin A."/>
            <person name="Brachmann A."/>
            <person name="Corradi N."/>
        </authorList>
    </citation>
    <scope>NUCLEOTIDE SEQUENCE [LARGE SCALE GENOMIC DNA]</scope>
    <source>
        <strain evidence="6 7">A1</strain>
    </source>
</reference>
<organism evidence="6 7">
    <name type="scientific">Rhizophagus irregularis</name>
    <dbReference type="NCBI Taxonomy" id="588596"/>
    <lineage>
        <taxon>Eukaryota</taxon>
        <taxon>Fungi</taxon>
        <taxon>Fungi incertae sedis</taxon>
        <taxon>Mucoromycota</taxon>
        <taxon>Glomeromycotina</taxon>
        <taxon>Glomeromycetes</taxon>
        <taxon>Glomerales</taxon>
        <taxon>Glomeraceae</taxon>
        <taxon>Rhizophagus</taxon>
    </lineage>
</organism>
<keyword evidence="3" id="KW-0274">FAD</keyword>
<dbReference type="PANTHER" id="PTHR43292:SF3">
    <property type="entry name" value="ACYL-COA DEHYDROGENASE FADE29"/>
    <property type="match status" value="1"/>
</dbReference>
<dbReference type="InterPro" id="IPR009100">
    <property type="entry name" value="AcylCoA_DH/oxidase_NM_dom_sf"/>
</dbReference>
<accession>A0A2N0QK34</accession>
<dbReference type="VEuPathDB" id="FungiDB:RhiirA1_483805"/>
<keyword evidence="2" id="KW-0285">Flavoprotein</keyword>
<gene>
    <name evidence="6" type="ORF">RhiirA1_483805</name>
</gene>
<evidence type="ECO:0000256" key="4">
    <source>
        <dbReference type="ARBA" id="ARBA00023002"/>
    </source>
</evidence>
<evidence type="ECO:0000313" key="7">
    <source>
        <dbReference type="Proteomes" id="UP000232688"/>
    </source>
</evidence>
<dbReference type="InterPro" id="IPR046373">
    <property type="entry name" value="Acyl-CoA_Oxase/DH_mid-dom_sf"/>
</dbReference>
<evidence type="ECO:0000256" key="3">
    <source>
        <dbReference type="ARBA" id="ARBA00022827"/>
    </source>
</evidence>